<keyword evidence="6" id="KW-0325">Glycoprotein</keyword>
<dbReference type="InterPro" id="IPR033124">
    <property type="entry name" value="Ser_caboxypep_his_AS"/>
</dbReference>
<dbReference type="EC" id="3.4.16.-" evidence="7"/>
<dbReference type="PANTHER" id="PTHR11802">
    <property type="entry name" value="SERINE PROTEASE FAMILY S10 SERINE CARBOXYPEPTIDASE"/>
    <property type="match status" value="1"/>
</dbReference>
<evidence type="ECO:0000256" key="1">
    <source>
        <dbReference type="ARBA" id="ARBA00009431"/>
    </source>
</evidence>
<evidence type="ECO:0000256" key="6">
    <source>
        <dbReference type="ARBA" id="ARBA00023180"/>
    </source>
</evidence>
<evidence type="ECO:0000256" key="7">
    <source>
        <dbReference type="RuleBase" id="RU361156"/>
    </source>
</evidence>
<dbReference type="Pfam" id="PF00450">
    <property type="entry name" value="Peptidase_S10"/>
    <property type="match status" value="2"/>
</dbReference>
<dbReference type="AlphaFoldDB" id="A0A1Y2FMZ1"/>
<evidence type="ECO:0000313" key="8">
    <source>
        <dbReference type="EMBL" id="ORY85318.1"/>
    </source>
</evidence>
<dbReference type="InterPro" id="IPR029058">
    <property type="entry name" value="AB_hydrolase_fold"/>
</dbReference>
<dbReference type="OrthoDB" id="443318at2759"/>
<keyword evidence="2 7" id="KW-0121">Carboxypeptidase</keyword>
<comment type="caution">
    <text evidence="8">The sequence shown here is derived from an EMBL/GenBank/DDBJ whole genome shotgun (WGS) entry which is preliminary data.</text>
</comment>
<dbReference type="InterPro" id="IPR001563">
    <property type="entry name" value="Peptidase_S10"/>
</dbReference>
<dbReference type="Gene3D" id="3.40.50.1820">
    <property type="entry name" value="alpha/beta hydrolase"/>
    <property type="match status" value="2"/>
</dbReference>
<keyword evidence="4 7" id="KW-0732">Signal</keyword>
<dbReference type="Gene3D" id="1.10.287.410">
    <property type="match status" value="2"/>
</dbReference>
<evidence type="ECO:0000313" key="9">
    <source>
        <dbReference type="Proteomes" id="UP000193467"/>
    </source>
</evidence>
<reference evidence="8 9" key="1">
    <citation type="submission" date="2016-07" db="EMBL/GenBank/DDBJ databases">
        <title>Pervasive Adenine N6-methylation of Active Genes in Fungi.</title>
        <authorList>
            <consortium name="DOE Joint Genome Institute"/>
            <person name="Mondo S.J."/>
            <person name="Dannebaum R.O."/>
            <person name="Kuo R.C."/>
            <person name="Labutti K."/>
            <person name="Haridas S."/>
            <person name="Kuo A."/>
            <person name="Salamov A."/>
            <person name="Ahrendt S.R."/>
            <person name="Lipzen A."/>
            <person name="Sullivan W."/>
            <person name="Andreopoulos W.B."/>
            <person name="Clum A."/>
            <person name="Lindquist E."/>
            <person name="Daum C."/>
            <person name="Ramamoorthy G.K."/>
            <person name="Gryganskyi A."/>
            <person name="Culley D."/>
            <person name="Magnuson J.K."/>
            <person name="James T.Y."/>
            <person name="O'Malley M.A."/>
            <person name="Stajich J.E."/>
            <person name="Spatafora J.W."/>
            <person name="Visel A."/>
            <person name="Grigoriev I.V."/>
        </authorList>
    </citation>
    <scope>NUCLEOTIDE SEQUENCE [LARGE SCALE GENOMIC DNA]</scope>
    <source>
        <strain evidence="8 9">62-1032</strain>
    </source>
</reference>
<dbReference type="GO" id="GO:0004185">
    <property type="term" value="F:serine-type carboxypeptidase activity"/>
    <property type="evidence" value="ECO:0007669"/>
    <property type="project" value="UniProtKB-UniRule"/>
</dbReference>
<dbReference type="PANTHER" id="PTHR11802:SF113">
    <property type="entry name" value="SERINE CARBOXYPEPTIDASE CTSA-4.1"/>
    <property type="match status" value="1"/>
</dbReference>
<dbReference type="SUPFAM" id="SSF53474">
    <property type="entry name" value="alpha/beta-Hydrolases"/>
    <property type="match status" value="2"/>
</dbReference>
<evidence type="ECO:0000256" key="4">
    <source>
        <dbReference type="ARBA" id="ARBA00022729"/>
    </source>
</evidence>
<gene>
    <name evidence="8" type="ORF">BCR35DRAFT_324671</name>
</gene>
<dbReference type="PROSITE" id="PS00131">
    <property type="entry name" value="CARBOXYPEPT_SER_SER"/>
    <property type="match status" value="2"/>
</dbReference>
<evidence type="ECO:0000256" key="5">
    <source>
        <dbReference type="ARBA" id="ARBA00022801"/>
    </source>
</evidence>
<keyword evidence="5 7" id="KW-0378">Hydrolase</keyword>
<dbReference type="GO" id="GO:0006508">
    <property type="term" value="P:proteolysis"/>
    <property type="evidence" value="ECO:0007669"/>
    <property type="project" value="UniProtKB-KW"/>
</dbReference>
<dbReference type="InParanoid" id="A0A1Y2FMZ1"/>
<dbReference type="FunFam" id="3.40.50.1820:FF:000226">
    <property type="entry name" value="Carboxypeptidase"/>
    <property type="match status" value="2"/>
</dbReference>
<dbReference type="Proteomes" id="UP000193467">
    <property type="component" value="Unassembled WGS sequence"/>
</dbReference>
<keyword evidence="9" id="KW-1185">Reference proteome</keyword>
<evidence type="ECO:0000256" key="2">
    <source>
        <dbReference type="ARBA" id="ARBA00022645"/>
    </source>
</evidence>
<dbReference type="GO" id="GO:0000324">
    <property type="term" value="C:fungal-type vacuole"/>
    <property type="evidence" value="ECO:0007669"/>
    <property type="project" value="TreeGrafter"/>
</dbReference>
<keyword evidence="3 7" id="KW-0645">Protease</keyword>
<dbReference type="InterPro" id="IPR018202">
    <property type="entry name" value="Ser_caboxypep_ser_AS"/>
</dbReference>
<sequence length="1027" mass="114795">MRSFALALLSLGALSQAAQLPFDFQRPAVHASLAAESSPAFIGEEQFTILSHPDFAEHSVRIKKTSGWCEERSDVRSFTGYIDSGARSLFFYYFDSRRDATKDDLILWTNGGPGCSSSMGLFMELGPCITQPDGNSTKSNPYSWTEEANMIFIDQPIGVGFSHASGGLAVSTTEQAAIDVHAFLAIFFESFPEFQGRPFHLSGESYGGRYLPLFASEIVHQNERLVKRKSKRAPINLQSLLIGNGLTDIMSMATSYYDQACTATNGLGKPVLGVKTCIAMQQEVQRCNSWLQKACRTSLIQPECDIAQAYCGEKLQDPFIEGEINPYDISKPCTTLGEDLCYPETSVIKTYLDQPWVRSKLGVDVDVGSFESCSNKVGAAFWRAQDSMAPTFYHLTGLLEHGVRVLIYVGKLDWICNYIGNYRMLEALEWSGQDGFVGEELREWSTDKQAAAGETKSFGNLTYIDIRGAGHMIELQLSLGDQGEEVREFLGRLWSLRATASYVASSRTFRQVYISSRDAMWGELAEPRASCLSRDSQLMLCLLLLVVGALSRAAQVPFAPAVHDSLASESSPAFIGEEQFTTLSHPDFAEHSVRIKKTSGWCEERSDVRSFTGYIDSGARSLFFYYFDSRRDATKDDLILWTNGGPGCSSSMGLFMELGPCITQPDGNSTKSNPYSWTEEANMIFIDQPIGVGFSHASGGLAVSMTEQAAIDVHAFLAIFFESFPEFQGRPFHLSGESYGGRYLPLFAAEIVHQNERLLKRKSKRAPINLQSLLIGNGVTDMLALLSSFYQQTCTSDNGIGRPVFGVKECVEMQQEVNRCDKWLQEVCRDSIKQPDCRLAYSYCWEKLRTPFDCAGINPQDITKYCTTMNEDLCYPQTLWTTRYLNQPWVRRKLGVDDAAAPFSPCAIDVLDAFRATEEILEPTFYHLTGLLERRVRVLIYVGKLDSICTYQGNYALLQRLEWSGQENFAAKELHEWLLPTGELGGEMKSYDGLTYLEIRGAGHMVPHDKPREALWMLKKWLAQEML</sequence>
<accession>A0A1Y2FMZ1</accession>
<dbReference type="EMBL" id="MCGR01000016">
    <property type="protein sequence ID" value="ORY85318.1"/>
    <property type="molecule type" value="Genomic_DNA"/>
</dbReference>
<dbReference type="PROSITE" id="PS00560">
    <property type="entry name" value="CARBOXYPEPT_SER_HIS"/>
    <property type="match status" value="1"/>
</dbReference>
<feature type="signal peptide" evidence="7">
    <location>
        <begin position="1"/>
        <end position="17"/>
    </location>
</feature>
<proteinExistence type="inferred from homology"/>
<name>A0A1Y2FMZ1_9BASI</name>
<organism evidence="8 9">
    <name type="scientific">Leucosporidium creatinivorum</name>
    <dbReference type="NCBI Taxonomy" id="106004"/>
    <lineage>
        <taxon>Eukaryota</taxon>
        <taxon>Fungi</taxon>
        <taxon>Dikarya</taxon>
        <taxon>Basidiomycota</taxon>
        <taxon>Pucciniomycotina</taxon>
        <taxon>Microbotryomycetes</taxon>
        <taxon>Leucosporidiales</taxon>
        <taxon>Leucosporidium</taxon>
    </lineage>
</organism>
<dbReference type="PRINTS" id="PR00724">
    <property type="entry name" value="CRBOXYPTASEC"/>
</dbReference>
<evidence type="ECO:0000256" key="3">
    <source>
        <dbReference type="ARBA" id="ARBA00022670"/>
    </source>
</evidence>
<feature type="chain" id="PRO_5010897378" description="Carboxypeptidase" evidence="7">
    <location>
        <begin position="18"/>
        <end position="1027"/>
    </location>
</feature>
<comment type="similarity">
    <text evidence="1 7">Belongs to the peptidase S10 family.</text>
</comment>
<dbReference type="STRING" id="106004.A0A1Y2FMZ1"/>
<protein>
    <recommendedName>
        <fullName evidence="7">Carboxypeptidase</fullName>
        <ecNumber evidence="7">3.4.16.-</ecNumber>
    </recommendedName>
</protein>